<evidence type="ECO:0000313" key="7">
    <source>
        <dbReference type="EMBL" id="OAF57917.2"/>
    </source>
</evidence>
<dbReference type="GO" id="GO:0006357">
    <property type="term" value="P:regulation of transcription by RNA polymerase II"/>
    <property type="evidence" value="ECO:0007669"/>
    <property type="project" value="InterPro"/>
</dbReference>
<dbReference type="Proteomes" id="UP000077154">
    <property type="component" value="Unassembled WGS sequence"/>
</dbReference>
<gene>
    <name evidence="6" type="primary">MED10</name>
    <name evidence="7" type="synonym">NUT2</name>
    <name evidence="7" type="ORF">VC83_05208</name>
</gene>
<evidence type="ECO:0000256" key="4">
    <source>
        <dbReference type="ARBA" id="ARBA00023163"/>
    </source>
</evidence>
<dbReference type="GO" id="GO:0016592">
    <property type="term" value="C:mediator complex"/>
    <property type="evidence" value="ECO:0007669"/>
    <property type="project" value="InterPro"/>
</dbReference>
<comment type="subunit">
    <text evidence="6">Component of the Mediator complex.</text>
</comment>
<comment type="function">
    <text evidence="6">Component of the Mediator complex, a coactivator involved in the regulated transcription of nearly all RNA polymerase II-dependent genes. Mediator functions as a bridge to convey information from gene-specific regulatory proteins to the basal RNA polymerase II transcription machinery. Mediator is recruited to promoters by direct interactions with regulatory proteins and serves as a scaffold for the assembly of a functional preinitiation complex with RNA polymerase II and the general transcription factors.</text>
</comment>
<comment type="subcellular location">
    <subcellularLocation>
        <location evidence="1 6">Nucleus</location>
    </subcellularLocation>
</comment>
<sequence length="186" mass="20149">MVSCQRSSQGRGTVLCSASIGNRRAVNMAPDRIDQNVYEDQLKDIIQDLYELMVQTTSYGNVGQGVSSKDVLQNTVAHLHASLTQLHASASSPSAAPIRVPPELIQYVDAGRNPDIYTREFVELARRGNQLMKGKKQAFGSFRDILAREMASALPEVKGDVENVVRETGGEVGKLYEPAAGEAGEA</sequence>
<protein>
    <recommendedName>
        <fullName evidence="6">Mediator of RNA polymerase II transcription subunit 10</fullName>
    </recommendedName>
    <alternativeName>
        <fullName evidence="6">Mediator complex subunit 10</fullName>
    </alternativeName>
</protein>
<dbReference type="GO" id="GO:0003712">
    <property type="term" value="F:transcription coregulator activity"/>
    <property type="evidence" value="ECO:0007669"/>
    <property type="project" value="InterPro"/>
</dbReference>
<dbReference type="OrthoDB" id="337270at2759"/>
<dbReference type="Pfam" id="PF09748">
    <property type="entry name" value="Med10"/>
    <property type="match status" value="1"/>
</dbReference>
<proteinExistence type="inferred from homology"/>
<evidence type="ECO:0000256" key="3">
    <source>
        <dbReference type="ARBA" id="ARBA00023015"/>
    </source>
</evidence>
<dbReference type="EMBL" id="KV441398">
    <property type="protein sequence ID" value="OAF57917.2"/>
    <property type="molecule type" value="Genomic_DNA"/>
</dbReference>
<dbReference type="InterPro" id="IPR019145">
    <property type="entry name" value="Mediator_Med10"/>
</dbReference>
<evidence type="ECO:0000256" key="2">
    <source>
        <dbReference type="ARBA" id="ARBA00005389"/>
    </source>
</evidence>
<evidence type="ECO:0000256" key="6">
    <source>
        <dbReference type="RuleBase" id="RU364146"/>
    </source>
</evidence>
<evidence type="ECO:0000256" key="5">
    <source>
        <dbReference type="ARBA" id="ARBA00023242"/>
    </source>
</evidence>
<keyword evidence="5 6" id="KW-0539">Nucleus</keyword>
<dbReference type="eggNOG" id="KOG3046">
    <property type="taxonomic scope" value="Eukaryota"/>
</dbReference>
<name>A0A177A6Z3_9PEZI</name>
<dbReference type="AlphaFoldDB" id="A0A177A6Z3"/>
<evidence type="ECO:0000256" key="1">
    <source>
        <dbReference type="ARBA" id="ARBA00004123"/>
    </source>
</evidence>
<reference evidence="7" key="1">
    <citation type="submission" date="2016-03" db="EMBL/GenBank/DDBJ databases">
        <title>Updated assembly of Pseudogymnoascus destructans, the fungus causing white-nose syndrome of bats.</title>
        <authorList>
            <person name="Palmer J.M."/>
            <person name="Drees K.P."/>
            <person name="Foster J.T."/>
            <person name="Lindner D.L."/>
        </authorList>
    </citation>
    <scope>NUCLEOTIDE SEQUENCE [LARGE SCALE GENOMIC DNA]</scope>
    <source>
        <strain evidence="7">20631-21</strain>
    </source>
</reference>
<keyword evidence="6" id="KW-0010">Activator</keyword>
<comment type="similarity">
    <text evidence="2 6">Belongs to the Mediator complex subunit 10 family.</text>
</comment>
<keyword evidence="4 6" id="KW-0804">Transcription</keyword>
<organism evidence="7">
    <name type="scientific">Pseudogymnoascus destructans</name>
    <dbReference type="NCBI Taxonomy" id="655981"/>
    <lineage>
        <taxon>Eukaryota</taxon>
        <taxon>Fungi</taxon>
        <taxon>Dikarya</taxon>
        <taxon>Ascomycota</taxon>
        <taxon>Pezizomycotina</taxon>
        <taxon>Leotiomycetes</taxon>
        <taxon>Thelebolales</taxon>
        <taxon>Thelebolaceae</taxon>
        <taxon>Pseudogymnoascus</taxon>
    </lineage>
</organism>
<accession>A0A177A6Z3</accession>
<dbReference type="VEuPathDB" id="FungiDB:GMDG_00344"/>
<keyword evidence="3 6" id="KW-0805">Transcription regulation</keyword>